<dbReference type="EMBL" id="JBHTBD010000001">
    <property type="protein sequence ID" value="MFC7294242.1"/>
    <property type="molecule type" value="Genomic_DNA"/>
</dbReference>
<dbReference type="Proteomes" id="UP001596506">
    <property type="component" value="Unassembled WGS sequence"/>
</dbReference>
<evidence type="ECO:0000259" key="7">
    <source>
        <dbReference type="Pfam" id="PF17167"/>
    </source>
</evidence>
<evidence type="ECO:0000256" key="1">
    <source>
        <dbReference type="ARBA" id="ARBA00022676"/>
    </source>
</evidence>
<dbReference type="CDD" id="cd11756">
    <property type="entry name" value="GH94N_ChvB_NdvB_1_like"/>
    <property type="match status" value="1"/>
</dbReference>
<feature type="transmembrane region" description="Helical" evidence="4">
    <location>
        <begin position="337"/>
        <end position="363"/>
    </location>
</feature>
<dbReference type="Pfam" id="PF06165">
    <property type="entry name" value="GH94_b-supersand"/>
    <property type="match status" value="2"/>
</dbReference>
<feature type="transmembrane region" description="Helical" evidence="4">
    <location>
        <begin position="738"/>
        <end position="760"/>
    </location>
</feature>
<dbReference type="SUPFAM" id="SSF48208">
    <property type="entry name" value="Six-hairpin glycosidases"/>
    <property type="match status" value="1"/>
</dbReference>
<dbReference type="Gene3D" id="1.50.10.140">
    <property type="match status" value="2"/>
</dbReference>
<dbReference type="SMART" id="SM01068">
    <property type="entry name" value="CBM_X"/>
    <property type="match status" value="2"/>
</dbReference>
<protein>
    <submittedName>
        <fullName evidence="8">GH36-type glycosyl hydrolase domain-containing protein</fullName>
    </submittedName>
</protein>
<organism evidence="8 9">
    <name type="scientific">Marinobacter aromaticivorans</name>
    <dbReference type="NCBI Taxonomy" id="1494078"/>
    <lineage>
        <taxon>Bacteria</taxon>
        <taxon>Pseudomonadati</taxon>
        <taxon>Pseudomonadota</taxon>
        <taxon>Gammaproteobacteria</taxon>
        <taxon>Pseudomonadales</taxon>
        <taxon>Marinobacteraceae</taxon>
        <taxon>Marinobacter</taxon>
    </lineage>
</organism>
<dbReference type="InterPro" id="IPR033432">
    <property type="entry name" value="GH94_catalytic"/>
</dbReference>
<proteinExistence type="predicted"/>
<keyword evidence="9" id="KW-1185">Reference proteome</keyword>
<dbReference type="InterPro" id="IPR019282">
    <property type="entry name" value="Glycoamylase-like_cons_dom"/>
</dbReference>
<evidence type="ECO:0000256" key="3">
    <source>
        <dbReference type="SAM" id="MobiDB-lite"/>
    </source>
</evidence>
<dbReference type="InterPro" id="IPR010383">
    <property type="entry name" value="Glyco_hydrolase_94_b-supersand"/>
</dbReference>
<feature type="domain" description="Glycosyl hydrolase 94 supersandwich" evidence="5">
    <location>
        <begin position="2009"/>
        <end position="2275"/>
    </location>
</feature>
<dbReference type="PANTHER" id="PTHR37469">
    <property type="entry name" value="CELLOBIONIC ACID PHOSPHORYLASE-RELATED"/>
    <property type="match status" value="1"/>
</dbReference>
<feature type="transmembrane region" description="Helical" evidence="4">
    <location>
        <begin position="715"/>
        <end position="732"/>
    </location>
</feature>
<feature type="transmembrane region" description="Helical" evidence="4">
    <location>
        <begin position="310"/>
        <end position="331"/>
    </location>
</feature>
<comment type="caution">
    <text evidence="8">The sequence shown here is derived from an EMBL/GenBank/DDBJ whole genome shotgun (WGS) entry which is preliminary data.</text>
</comment>
<keyword evidence="1" id="KW-0328">Glycosyltransferase</keyword>
<dbReference type="SUPFAM" id="SSF74650">
    <property type="entry name" value="Galactose mutarotase-like"/>
    <property type="match status" value="2"/>
</dbReference>
<dbReference type="InterPro" id="IPR008928">
    <property type="entry name" value="6-hairpin_glycosidase_sf"/>
</dbReference>
<keyword evidence="4" id="KW-0472">Membrane</keyword>
<evidence type="ECO:0000256" key="2">
    <source>
        <dbReference type="ARBA" id="ARBA00022679"/>
    </source>
</evidence>
<feature type="domain" description="Glycosyl hydrolase 94 catalytic" evidence="7">
    <location>
        <begin position="2292"/>
        <end position="2715"/>
    </location>
</feature>
<dbReference type="InterPro" id="IPR037824">
    <property type="entry name" value="GH94N_2_NdvB"/>
</dbReference>
<evidence type="ECO:0000313" key="9">
    <source>
        <dbReference type="Proteomes" id="UP001596506"/>
    </source>
</evidence>
<dbReference type="InterPro" id="IPR037018">
    <property type="entry name" value="GH65_N"/>
</dbReference>
<evidence type="ECO:0000256" key="4">
    <source>
        <dbReference type="SAM" id="Phobius"/>
    </source>
</evidence>
<keyword evidence="8" id="KW-0378">Hydrolase</keyword>
<accession>A0ABW2ITK1</accession>
<dbReference type="InterPro" id="IPR052047">
    <property type="entry name" value="GH94_Enzymes"/>
</dbReference>
<dbReference type="PANTHER" id="PTHR37469:SF2">
    <property type="entry name" value="CELLOBIONIC ACID PHOSPHORYLASE"/>
    <property type="match status" value="1"/>
</dbReference>
<dbReference type="Pfam" id="PF17167">
    <property type="entry name" value="Glyco_hydro_94"/>
    <property type="match status" value="1"/>
</dbReference>
<feature type="domain" description="Glycoamylase-like" evidence="6">
    <location>
        <begin position="1258"/>
        <end position="1469"/>
    </location>
</feature>
<feature type="domain" description="Glycosyl hydrolase 94 supersandwich" evidence="5">
    <location>
        <begin position="1511"/>
        <end position="1780"/>
    </location>
</feature>
<dbReference type="Gene3D" id="2.60.420.10">
    <property type="entry name" value="Maltose phosphorylase, domain 3"/>
    <property type="match status" value="1"/>
</dbReference>
<dbReference type="InterPro" id="IPR037820">
    <property type="entry name" value="GH94N_NdvB"/>
</dbReference>
<keyword evidence="4" id="KW-0812">Transmembrane</keyword>
<dbReference type="CDD" id="cd11753">
    <property type="entry name" value="GH94N_ChvB_NdvB_2_like"/>
    <property type="match status" value="1"/>
</dbReference>
<reference evidence="9" key="1">
    <citation type="journal article" date="2019" name="Int. J. Syst. Evol. Microbiol.">
        <title>The Global Catalogue of Microorganisms (GCM) 10K type strain sequencing project: providing services to taxonomists for standard genome sequencing and annotation.</title>
        <authorList>
            <consortium name="The Broad Institute Genomics Platform"/>
            <consortium name="The Broad Institute Genome Sequencing Center for Infectious Disease"/>
            <person name="Wu L."/>
            <person name="Ma J."/>
        </authorList>
    </citation>
    <scope>NUCLEOTIDE SEQUENCE [LARGE SCALE GENOMIC DNA]</scope>
    <source>
        <strain evidence="9">CCUG 60559</strain>
    </source>
</reference>
<evidence type="ECO:0000259" key="5">
    <source>
        <dbReference type="Pfam" id="PF06165"/>
    </source>
</evidence>
<dbReference type="Pfam" id="PF10091">
    <property type="entry name" value="Glycoamylase"/>
    <property type="match status" value="1"/>
</dbReference>
<keyword evidence="2" id="KW-0808">Transferase</keyword>
<name>A0ABW2ITK1_9GAMM</name>
<keyword evidence="4" id="KW-1133">Transmembrane helix</keyword>
<dbReference type="InterPro" id="IPR011013">
    <property type="entry name" value="Gal_mutarotase_sf_dom"/>
</dbReference>
<dbReference type="GO" id="GO:0016787">
    <property type="term" value="F:hydrolase activity"/>
    <property type="evidence" value="ECO:0007669"/>
    <property type="project" value="UniProtKB-KW"/>
</dbReference>
<feature type="transmembrane region" description="Helical" evidence="4">
    <location>
        <begin position="844"/>
        <end position="872"/>
    </location>
</feature>
<sequence>MPASAYARSATTLRANHDITAGPPEAASAWQQISALLPWLDRVRDYCTKPPPDVAKASEWLLDNEFHLRRAVRQVREDLPASFYRRLPRLAAPDYHGIPRVLALARGMLDMAQIQVGLGGAVDFVNAYQRDGPLTIAELWAFPAMLRLVCLEELVQSFSELLPQVASPFEPTPRSALHQPLEPTEGVSRAISALVAISNIPWASFFEQVSRIECLLQGDPAGVYSAMDFDTRDRYRKAVEDIAEGAPAAEWEVAQAALELARAHAGARRSGHIGCWLVAEGRAELERQVGFRAGWRTSWRRWILAHPGRSYAGALTVFTLAALLFPALLLAKFDASPAAWVAGLVLALTPAMIIGITVTHWLASRLAPPRVLPKLATEHGLDAGCETALVVPVILNTEAEVAPMMERLEMHWLSNPDPLVRVALLSDLAGADSEHTPVDEAIEAALVAGVRRLNTRYAEQAPFMLLHRRRCWNTAEGRWMGWERKRGKLEELVGLILGHQPHAFALREGDIDGLCQTRFVVTLDADTRAQPNDINRLIGTLAHPLNRVEFDPATGRPIRGYTFIQPRVEISPEAGDKSPFTRLYTGDTTIDIYSRAASDVYQDLFGEGIFTGKGAFDVAAFHESLDGRVPENAILSHDLFEGLHGRAALASDIVFYEDFPANYLAYSRRALRWIRGDWQLTPWLGGTVPCRSEKRIPNRLSMLDRWKVFDNLRRSLIAPMLVVLATVGWLVLPGQALIWTLLAVGAPGAHLFTDLIPRLARGRKRGAMRSILHPLADHAGRWLLAVIFLAHEAAVASEAIARTLWRMHVSHRRMLEWTSAAHSATEVSQTWPGTWREMAAAPSLAAGIAVTLAWLNPIALAGAAPLLLLWFVSPQIAWLISRERQAVSEILGEEDKLYLRLLARRTWLYFETFAGPDDNWLPPDNYQAAPHEDIAHRSSPTNVGMLFLSALTAWDLGHIGRRDLAARMSAALDALDRLKTHAGHTLNWFDTKTLEPLEPRYVSTVDSGNLAVCLLTLCAGCREAAAGSMLSPARWDGLGDILLLLREAVCTLPEKDQGAIADPLDAIINQLPAIRRSPKDWRSALMRLATEDWPRVQMRIARVLEAGIEANPHEIHLWLKRANHHLMTMRRDLDALAPWLALTEESPAGLKGLSDLLKALPPTDAPFAKITDRINRARRALSQLVPTDPESRHWIAKMTAALDQGERACRDLTESLHQCAARAKARAFGMDFRPLYDEETSTFFIGHNLDSDQLDPHHYDLLASEARLTSYFAIAKRDVPVKHWFHLGRPITKAAGALTMLSWNGSMFEYLMPALLLPSEAGRLLGQSERAAVAVQQRYGETLGLPWGVSESGFAVRDGSHHYQYQAFGVPGLGLKRGLAKDYVVAPYASALALSVAPATATSNLRHLDRLGLRDRYGFFEAADFTPERLPIEGDFSPVRAYMAHHQGMICAAIGNALNDDILIRRFSRDPRMRATELLLQERVPWEFSAQQLTETDATTPDLTRIPTPMLHSWSTPHQPRPQLHVLGNGSLSAWISDAGDGALWWRGQALTRWTGDPIRRSGEARIHVSEPGGAAWSLGGHDSNRMSDTCYHAHKIEFHEHRDGLSTNLEILIAPGDDVEIRRITLSNDSGREHVMDVTSYAEVVLAAPESHERHPAFSKLFIHSERVDDQNALIFERRPRRLDDQPPVLLHRLLATDAAVTPAGFETDRRRFLGRHGDPERPPGATEAMDGAAGWTLDPVMALRAHVVLAPGAQARFDFITVAADSRKAALEVAERFATGPALDWATEDARRSTALEARRLALDTDTLAEAQALCRFLLFPRTPPILLVAADMALPAQPHLWSMGLSGDLPIVLVRVLDEARTTLLPTIIRAHQWWRRRGLRADLVFLQEGVSGYQEPIRELLFAALRDANVPEGLGGQGGVHLLATDRIGALERRALEATARMSLDAAAKSLATSMAPQRPGRAPLPRFQPLGAPSPEPLNPAPLQRPDNLLFDNSLGGFTPATGDYMIHLDGGRVTPSPWCNVLANENFGTIVSEAGLGFTWCINSGEHRLTPWSNDPVVDPQTEALYLRDEETADIWSPTPLPAGGHASCQIHHRAGVTRWQRNAEELEQSLTVFVPPDAPVKLALLTLTNPGKRGRRFTATYYAEWLLGSMPSAARPHLVCGFDAESQALIARNGWNPEFGERTAFLAASRQPHSLTCDRAAFLGRQGNPARPAGLVAWSLDGALDNVADPCAAFQVHIDLAAGATEEVVFVLGEGSDPAEAARLASHWVNVETAKQGLADNDATWKQRLGAVQVTTPDPAFDLMVNRWLINQTFASRVLARAGFQQAGGAFGFRDQLQDMMALLFVDPQRVRGHILESASHQFEEGDVLHWWHPPQGRGVRTRCSDDLLWLVYAAGRYVEATGDTSILAEEVPFLSAPPLEAGEEDRYAPFEAGEEYGTLFEHCRRALDRGVTAGVHGLPLIGAGDWNDGMDRVGSEGRGESIWLAWFAATCAETFANLAKDFGRNDLDTLWRACADDLRRAANTSGWDGAWYMRAFADDGLPWGSKDSDECQIDSISQSWAALADGPSLERNLAAVTAATDHLVDHDERLVRLLTPPFDRTPRDPGYIRAYPPGVRENGGQYTHAAAWLGLAHARLGNGDMAYRIFDLINPIRRTEDLDGVKLYRGEPYVLAADVRGAGPDTGRAGWTWYTGAAGWSWQLAIEGILGLSLQRGAVRIDPRIPTSWGGARARINGPDGALIVTIEDPEHIGTGRVELEIDGQPVDGDCIAIPAGGITLCVTARLRPLSSD</sequence>
<dbReference type="Gene3D" id="2.70.98.40">
    <property type="entry name" value="Glycoside hydrolase, family 65, N-terminal domain"/>
    <property type="match status" value="2"/>
</dbReference>
<feature type="region of interest" description="Disordered" evidence="3">
    <location>
        <begin position="1955"/>
        <end position="1990"/>
    </location>
</feature>
<evidence type="ECO:0000313" key="8">
    <source>
        <dbReference type="EMBL" id="MFC7294242.1"/>
    </source>
</evidence>
<gene>
    <name evidence="8" type="ORF">ACFQQA_05845</name>
</gene>
<dbReference type="Gene3D" id="1.50.10.10">
    <property type="match status" value="1"/>
</dbReference>
<evidence type="ECO:0000259" key="6">
    <source>
        <dbReference type="Pfam" id="PF10091"/>
    </source>
</evidence>
<dbReference type="InterPro" id="IPR012341">
    <property type="entry name" value="6hp_glycosidase-like_sf"/>
</dbReference>